<gene>
    <name evidence="2" type="primary">glmU3</name>
    <name evidence="2" type="ORF">AXFE_24130</name>
</gene>
<dbReference type="EC" id="2.3.1.157" evidence="2"/>
<dbReference type="InterPro" id="IPR029044">
    <property type="entry name" value="Nucleotide-diphossugar_trans"/>
</dbReference>
<dbReference type="STRING" id="1280514.AXFE_24130"/>
<name>A0A0D8HFP4_9ACTN</name>
<keyword evidence="2" id="KW-0808">Transferase</keyword>
<proteinExistence type="predicted"/>
<dbReference type="InterPro" id="IPR025877">
    <property type="entry name" value="MobA-like_NTP_Trfase"/>
</dbReference>
<keyword evidence="3" id="KW-1185">Reference proteome</keyword>
<feature type="domain" description="MobA-like NTP transferase" evidence="1">
    <location>
        <begin position="4"/>
        <end position="110"/>
    </location>
</feature>
<reference evidence="2 3" key="1">
    <citation type="submission" date="2015-01" db="EMBL/GenBank/DDBJ databases">
        <title>Draft genome of the acidophilic iron oxidizer Acidithrix ferrooxidans strain Py-F3.</title>
        <authorList>
            <person name="Poehlein A."/>
            <person name="Eisen S."/>
            <person name="Schloemann M."/>
            <person name="Johnson B.D."/>
            <person name="Daniel R."/>
            <person name="Muehling M."/>
        </authorList>
    </citation>
    <scope>NUCLEOTIDE SEQUENCE [LARGE SCALE GENOMIC DNA]</scope>
    <source>
        <strain evidence="2 3">Py-F3</strain>
    </source>
</reference>
<protein>
    <submittedName>
        <fullName evidence="2">Bifunctional protein GlmU</fullName>
        <ecNumber evidence="2">2.3.1.157</ecNumber>
        <ecNumber evidence="2">2.7.7.23</ecNumber>
    </submittedName>
</protein>
<sequence>MNVAVVLAGGLGTRIEALAKGRPKVLLPLGGADFLEWKLAEFYQNKIDSVFLLTGKGSMAISASLSVRDSAVPVAMVDDGPTLRGTGGALLRALAFLPDNFFLTYGDTLLDISYEEITRFSNLDPERRSVLVVSRPQNGVDGRCNTAIEGDLVKSHSKVDVADKDWIDFGISLLNRDHILDLGISETRFDLSEIYSRLAERQQLRALPTEALYYEIGTPESFDYVERHLVDKSARSN</sequence>
<comment type="caution">
    <text evidence="2">The sequence shown here is derived from an EMBL/GenBank/DDBJ whole genome shotgun (WGS) entry which is preliminary data.</text>
</comment>
<dbReference type="Pfam" id="PF12804">
    <property type="entry name" value="NTP_transf_3"/>
    <property type="match status" value="1"/>
</dbReference>
<keyword evidence="2" id="KW-0548">Nucleotidyltransferase</keyword>
<keyword evidence="2" id="KW-0012">Acyltransferase</keyword>
<evidence type="ECO:0000313" key="2">
    <source>
        <dbReference type="EMBL" id="KJF16748.1"/>
    </source>
</evidence>
<dbReference type="EMBL" id="JXYS01000075">
    <property type="protein sequence ID" value="KJF16748.1"/>
    <property type="molecule type" value="Genomic_DNA"/>
</dbReference>
<dbReference type="PANTHER" id="PTHR22572">
    <property type="entry name" value="SUGAR-1-PHOSPHATE GUANYL TRANSFERASE"/>
    <property type="match status" value="1"/>
</dbReference>
<dbReference type="RefSeq" id="WP_052606069.1">
    <property type="nucleotide sequence ID" value="NZ_JXYS01000075.1"/>
</dbReference>
<dbReference type="AlphaFoldDB" id="A0A0D8HFP4"/>
<dbReference type="OrthoDB" id="9801810at2"/>
<dbReference type="EC" id="2.7.7.23" evidence="2"/>
<evidence type="ECO:0000313" key="3">
    <source>
        <dbReference type="Proteomes" id="UP000032360"/>
    </source>
</evidence>
<organism evidence="2 3">
    <name type="scientific">Acidithrix ferrooxidans</name>
    <dbReference type="NCBI Taxonomy" id="1280514"/>
    <lineage>
        <taxon>Bacteria</taxon>
        <taxon>Bacillati</taxon>
        <taxon>Actinomycetota</taxon>
        <taxon>Acidimicrobiia</taxon>
        <taxon>Acidimicrobiales</taxon>
        <taxon>Acidimicrobiaceae</taxon>
        <taxon>Acidithrix</taxon>
    </lineage>
</organism>
<dbReference type="GO" id="GO:0019134">
    <property type="term" value="F:glucosamine-1-phosphate N-acetyltransferase activity"/>
    <property type="evidence" value="ECO:0007669"/>
    <property type="project" value="UniProtKB-EC"/>
</dbReference>
<dbReference type="Gene3D" id="3.90.550.10">
    <property type="entry name" value="Spore Coat Polysaccharide Biosynthesis Protein SpsA, Chain A"/>
    <property type="match status" value="1"/>
</dbReference>
<dbReference type="SUPFAM" id="SSF53448">
    <property type="entry name" value="Nucleotide-diphospho-sugar transferases"/>
    <property type="match status" value="1"/>
</dbReference>
<dbReference type="Proteomes" id="UP000032360">
    <property type="component" value="Unassembled WGS sequence"/>
</dbReference>
<dbReference type="GO" id="GO:0003977">
    <property type="term" value="F:UDP-N-acetylglucosamine diphosphorylase activity"/>
    <property type="evidence" value="ECO:0007669"/>
    <property type="project" value="UniProtKB-EC"/>
</dbReference>
<accession>A0A0D8HFP4</accession>
<dbReference type="InterPro" id="IPR050486">
    <property type="entry name" value="Mannose-1P_guanyltransferase"/>
</dbReference>
<evidence type="ECO:0000259" key="1">
    <source>
        <dbReference type="Pfam" id="PF12804"/>
    </source>
</evidence>